<evidence type="ECO:0000256" key="8">
    <source>
        <dbReference type="ARBA" id="ARBA00034078"/>
    </source>
</evidence>
<dbReference type="Proteomes" id="UP000838160">
    <property type="component" value="Unassembled WGS sequence"/>
</dbReference>
<evidence type="ECO:0000313" key="11">
    <source>
        <dbReference type="Proteomes" id="UP000838160"/>
    </source>
</evidence>
<sequence>MSYNITLVPENQTFLAQAKQTVLDAALNNNIAFPHRCLVGACASCLCKVISGEVSYQLDPMLTDKEQQQGWMFACLAYPESDLEISFSEE</sequence>
<evidence type="ECO:0000256" key="3">
    <source>
        <dbReference type="ARBA" id="ARBA00022714"/>
    </source>
</evidence>
<accession>A0ABM8ZFP8</accession>
<name>A0ABM8ZFP8_9VIBR</name>
<keyword evidence="4" id="KW-0479">Metal-binding</keyword>
<evidence type="ECO:0000313" key="10">
    <source>
        <dbReference type="EMBL" id="CAH0524212.1"/>
    </source>
</evidence>
<comment type="similarity">
    <text evidence="1">Belongs to the 2Fe2S plant-type ferredoxin family.</text>
</comment>
<dbReference type="SUPFAM" id="SSF54292">
    <property type="entry name" value="2Fe-2S ferredoxin-like"/>
    <property type="match status" value="1"/>
</dbReference>
<reference evidence="10" key="1">
    <citation type="submission" date="2021-12" db="EMBL/GenBank/DDBJ databases">
        <authorList>
            <person name="Rodrigo-Torres L."/>
            <person name="Arahal R. D."/>
            <person name="Lucena T."/>
        </authorList>
    </citation>
    <scope>NUCLEOTIDE SEQUENCE</scope>
    <source>
        <strain evidence="10">CECT 8226</strain>
    </source>
</reference>
<gene>
    <name evidence="10" type="primary">petF</name>
    <name evidence="10" type="ORF">VHP8226_00004</name>
</gene>
<comment type="caution">
    <text evidence="10">The sequence shown here is derived from an EMBL/GenBank/DDBJ whole genome shotgun (WGS) entry which is preliminary data.</text>
</comment>
<keyword evidence="3" id="KW-0001">2Fe-2S</keyword>
<protein>
    <submittedName>
        <fullName evidence="10">Ferredoxin</fullName>
    </submittedName>
</protein>
<dbReference type="InterPro" id="IPR006058">
    <property type="entry name" value="2Fe2S_fd_BS"/>
</dbReference>
<evidence type="ECO:0000256" key="2">
    <source>
        <dbReference type="ARBA" id="ARBA00022448"/>
    </source>
</evidence>
<evidence type="ECO:0000256" key="4">
    <source>
        <dbReference type="ARBA" id="ARBA00022723"/>
    </source>
</evidence>
<dbReference type="RefSeq" id="WP_237483139.1">
    <property type="nucleotide sequence ID" value="NZ_CAKLCM010000001.1"/>
</dbReference>
<dbReference type="InterPro" id="IPR001041">
    <property type="entry name" value="2Fe-2S_ferredoxin-type"/>
</dbReference>
<dbReference type="Gene3D" id="3.10.20.30">
    <property type="match status" value="1"/>
</dbReference>
<keyword evidence="7" id="KW-0411">Iron-sulfur</keyword>
<dbReference type="CDD" id="cd00207">
    <property type="entry name" value="fer2"/>
    <property type="match status" value="1"/>
</dbReference>
<keyword evidence="11" id="KW-1185">Reference proteome</keyword>
<dbReference type="Pfam" id="PF00111">
    <property type="entry name" value="Fer2"/>
    <property type="match status" value="1"/>
</dbReference>
<keyword evidence="2" id="KW-0813">Transport</keyword>
<evidence type="ECO:0000256" key="6">
    <source>
        <dbReference type="ARBA" id="ARBA00023004"/>
    </source>
</evidence>
<proteinExistence type="inferred from homology"/>
<dbReference type="InterPro" id="IPR036010">
    <property type="entry name" value="2Fe-2S_ferredoxin-like_sf"/>
</dbReference>
<dbReference type="EMBL" id="CAKLCM010000001">
    <property type="protein sequence ID" value="CAH0524212.1"/>
    <property type="molecule type" value="Genomic_DNA"/>
</dbReference>
<organism evidence="10 11">
    <name type="scientific">Vibrio hippocampi</name>
    <dbReference type="NCBI Taxonomy" id="654686"/>
    <lineage>
        <taxon>Bacteria</taxon>
        <taxon>Pseudomonadati</taxon>
        <taxon>Pseudomonadota</taxon>
        <taxon>Gammaproteobacteria</taxon>
        <taxon>Vibrionales</taxon>
        <taxon>Vibrionaceae</taxon>
        <taxon>Vibrio</taxon>
    </lineage>
</organism>
<dbReference type="InterPro" id="IPR012675">
    <property type="entry name" value="Beta-grasp_dom_sf"/>
</dbReference>
<evidence type="ECO:0000256" key="5">
    <source>
        <dbReference type="ARBA" id="ARBA00022982"/>
    </source>
</evidence>
<dbReference type="PROSITE" id="PS51085">
    <property type="entry name" value="2FE2S_FER_2"/>
    <property type="match status" value="1"/>
</dbReference>
<dbReference type="PANTHER" id="PTHR43112:SF3">
    <property type="entry name" value="FERREDOXIN-2, CHLOROPLASTIC"/>
    <property type="match status" value="1"/>
</dbReference>
<evidence type="ECO:0000256" key="1">
    <source>
        <dbReference type="ARBA" id="ARBA00007874"/>
    </source>
</evidence>
<keyword evidence="6" id="KW-0408">Iron</keyword>
<feature type="domain" description="2Fe-2S ferredoxin-type" evidence="9">
    <location>
        <begin position="3"/>
        <end position="90"/>
    </location>
</feature>
<dbReference type="PANTHER" id="PTHR43112">
    <property type="entry name" value="FERREDOXIN"/>
    <property type="match status" value="1"/>
</dbReference>
<dbReference type="PROSITE" id="PS00197">
    <property type="entry name" value="2FE2S_FER_1"/>
    <property type="match status" value="1"/>
</dbReference>
<keyword evidence="5" id="KW-0249">Electron transport</keyword>
<evidence type="ECO:0000259" key="9">
    <source>
        <dbReference type="PROSITE" id="PS51085"/>
    </source>
</evidence>
<evidence type="ECO:0000256" key="7">
    <source>
        <dbReference type="ARBA" id="ARBA00023014"/>
    </source>
</evidence>
<comment type="cofactor">
    <cofactor evidence="8">
        <name>[2Fe-2S] cluster</name>
        <dbReference type="ChEBI" id="CHEBI:190135"/>
    </cofactor>
</comment>